<reference evidence="2 5" key="1">
    <citation type="submission" date="2015-09" db="EMBL/GenBank/DDBJ databases">
        <authorList>
            <consortium name="Pathogen Informatics"/>
        </authorList>
    </citation>
    <scope>NUCLEOTIDE SEQUENCE [LARGE SCALE GENOMIC DNA]</scope>
    <source>
        <strain evidence="2 5">2789STDY5834948</strain>
    </source>
</reference>
<evidence type="ECO:0000313" key="3">
    <source>
        <dbReference type="EMBL" id="MRY83608.1"/>
    </source>
</evidence>
<sequence length="427" mass="49070">MIYLAVSLLYLIVNIRKVSLSFFLFGLFFLSTIAAFLTGRQPKTSIDTFVYLIYSIALYYILFNSFHRYRNITSISVDFISKKNLKIVERCIMLLGLYCLVVNVYLLVSSLQELALGMLNVSDYKTWGGGFTDLISSKLPISGLFTLTQWGSAVGYIALCFHFLYLYQNKIKKSAFFFLLSWNQFLIGIAALSRSATTEYILIYGLLFLVLYPILDKKVRKKIVTIVILTVAIVLTMFIAISSVRYGEKYRKNSQNEAVVDETNSPLLYSLLDYFSLWEENSMIVMQDYKPEYKRYGMYNSCGLAVAIQMRMSKTITVANQRKDIEERIMGYQSTQFHGPVARLLYDFGYIGTIIFILIFTSVIKRISPRKGVIKFGDLLLLPPLLTFPAVFFAGNTFSSLQMNLSIIFALIIRWFIKKRVRTIVRV</sequence>
<dbReference type="NCBIfam" id="TIGR04370">
    <property type="entry name" value="glyco_rpt_poly"/>
    <property type="match status" value="1"/>
</dbReference>
<evidence type="ECO:0000313" key="2">
    <source>
        <dbReference type="EMBL" id="CUP76006.1"/>
    </source>
</evidence>
<keyword evidence="1" id="KW-0472">Membrane</keyword>
<feature type="transmembrane region" description="Helical" evidence="1">
    <location>
        <begin position="174"/>
        <end position="192"/>
    </location>
</feature>
<evidence type="ECO:0000256" key="1">
    <source>
        <dbReference type="SAM" id="Phobius"/>
    </source>
</evidence>
<keyword evidence="1" id="KW-0812">Transmembrane</keyword>
<feature type="transmembrane region" description="Helical" evidence="1">
    <location>
        <begin position="198"/>
        <end position="215"/>
    </location>
</feature>
<feature type="transmembrane region" description="Helical" evidence="1">
    <location>
        <begin position="344"/>
        <end position="364"/>
    </location>
</feature>
<evidence type="ECO:0000313" key="7">
    <source>
        <dbReference type="Proteomes" id="UP000471216"/>
    </source>
</evidence>
<feature type="transmembrane region" description="Helical" evidence="1">
    <location>
        <begin position="20"/>
        <end position="37"/>
    </location>
</feature>
<feature type="transmembrane region" description="Helical" evidence="1">
    <location>
        <begin position="49"/>
        <end position="66"/>
    </location>
</feature>
<dbReference type="EMBL" id="CZBM01000002">
    <property type="protein sequence ID" value="CUP76006.1"/>
    <property type="molecule type" value="Genomic_DNA"/>
</dbReference>
<feature type="transmembrane region" description="Helical" evidence="1">
    <location>
        <begin position="147"/>
        <end position="167"/>
    </location>
</feature>
<dbReference type="Proteomes" id="UP000471216">
    <property type="component" value="Unassembled WGS sequence"/>
</dbReference>
<evidence type="ECO:0000313" key="5">
    <source>
        <dbReference type="Proteomes" id="UP000095332"/>
    </source>
</evidence>
<dbReference type="Proteomes" id="UP000095332">
    <property type="component" value="Unassembled WGS sequence"/>
</dbReference>
<reference evidence="6 7" key="2">
    <citation type="journal article" date="2019" name="Nat. Med.">
        <title>A library of human gut bacterial isolates paired with longitudinal multiomics data enables mechanistic microbiome research.</title>
        <authorList>
            <person name="Poyet M."/>
            <person name="Groussin M."/>
            <person name="Gibbons S.M."/>
            <person name="Avila-Pacheco J."/>
            <person name="Jiang X."/>
            <person name="Kearney S.M."/>
            <person name="Perrotta A.R."/>
            <person name="Berdy B."/>
            <person name="Zhao S."/>
            <person name="Lieberman T.D."/>
            <person name="Swanson P.K."/>
            <person name="Smith M."/>
            <person name="Roesemann S."/>
            <person name="Alexander J.E."/>
            <person name="Rich S.A."/>
            <person name="Livny J."/>
            <person name="Vlamakis H."/>
            <person name="Clish C."/>
            <person name="Bullock K."/>
            <person name="Deik A."/>
            <person name="Scott J."/>
            <person name="Pierce K.A."/>
            <person name="Xavier R.J."/>
            <person name="Alm E.J."/>
        </authorList>
    </citation>
    <scope>NUCLEOTIDE SEQUENCE [LARGE SCALE GENOMIC DNA]</scope>
    <source>
        <strain evidence="4 7">BIOML-A10</strain>
        <strain evidence="3 6">BIOML-A11</strain>
    </source>
</reference>
<accession>A0A174QW69</accession>
<dbReference type="RefSeq" id="WP_057327839.1">
    <property type="nucleotide sequence ID" value="NZ_CP143949.1"/>
</dbReference>
<dbReference type="AlphaFoldDB" id="A0A174QW69"/>
<gene>
    <name evidence="2" type="ORF">ERS852560_00644</name>
    <name evidence="4" type="ORF">GKD54_11810</name>
    <name evidence="3" type="ORF">GKD58_04875</name>
</gene>
<name>A0A174QW69_PARDI</name>
<dbReference type="EMBL" id="WKMW01000004">
    <property type="protein sequence ID" value="MRY83608.1"/>
    <property type="molecule type" value="Genomic_DNA"/>
</dbReference>
<organism evidence="2 5">
    <name type="scientific">Parabacteroides distasonis</name>
    <dbReference type="NCBI Taxonomy" id="823"/>
    <lineage>
        <taxon>Bacteria</taxon>
        <taxon>Pseudomonadati</taxon>
        <taxon>Bacteroidota</taxon>
        <taxon>Bacteroidia</taxon>
        <taxon>Bacteroidales</taxon>
        <taxon>Tannerellaceae</taxon>
        <taxon>Parabacteroides</taxon>
    </lineage>
</organism>
<feature type="transmembrane region" description="Helical" evidence="1">
    <location>
        <begin position="376"/>
        <end position="395"/>
    </location>
</feature>
<protein>
    <submittedName>
        <fullName evidence="3">Oligosaccharide repeat unit polymerase</fullName>
    </submittedName>
</protein>
<feature type="transmembrane region" description="Helical" evidence="1">
    <location>
        <begin position="222"/>
        <end position="244"/>
    </location>
</feature>
<feature type="transmembrane region" description="Helical" evidence="1">
    <location>
        <begin position="401"/>
        <end position="417"/>
    </location>
</feature>
<dbReference type="Proteomes" id="UP000450599">
    <property type="component" value="Unassembled WGS sequence"/>
</dbReference>
<evidence type="ECO:0000313" key="4">
    <source>
        <dbReference type="EMBL" id="MRZ06899.1"/>
    </source>
</evidence>
<evidence type="ECO:0000313" key="6">
    <source>
        <dbReference type="Proteomes" id="UP000450599"/>
    </source>
</evidence>
<keyword evidence="1" id="KW-1133">Transmembrane helix</keyword>
<dbReference type="EMBL" id="WKMX01000011">
    <property type="protein sequence ID" value="MRZ06899.1"/>
    <property type="molecule type" value="Genomic_DNA"/>
</dbReference>
<feature type="transmembrane region" description="Helical" evidence="1">
    <location>
        <begin position="87"/>
        <end position="108"/>
    </location>
</feature>
<proteinExistence type="predicted"/>